<keyword evidence="2" id="KW-1185">Reference proteome</keyword>
<proteinExistence type="predicted"/>
<comment type="caution">
    <text evidence="1">The sequence shown here is derived from an EMBL/GenBank/DDBJ whole genome shotgun (WGS) entry which is preliminary data.</text>
</comment>
<reference evidence="2" key="1">
    <citation type="submission" date="2018-01" db="EMBL/GenBank/DDBJ databases">
        <title>Draft Genome Sequence of the Radioresistant Bacterium Deinococcus aerius TR0125, Isolated from the Higher Atmosphere above Japan.</title>
        <authorList>
            <person name="Satoh K."/>
            <person name="Arai H."/>
            <person name="Sanzen T."/>
            <person name="Kawaguchi Y."/>
            <person name="Hayashi H."/>
            <person name="Yokobori S."/>
            <person name="Yamagishi A."/>
            <person name="Oono Y."/>
            <person name="Narumi I."/>
        </authorList>
    </citation>
    <scope>NUCLEOTIDE SEQUENCE [LARGE SCALE GENOMIC DNA]</scope>
    <source>
        <strain evidence="2">TR0125</strain>
    </source>
</reference>
<gene>
    <name evidence="1" type="ORF">DAERI_030043</name>
</gene>
<dbReference type="EMBL" id="BFAG01000003">
    <property type="protein sequence ID" value="GBF04877.1"/>
    <property type="molecule type" value="Genomic_DNA"/>
</dbReference>
<dbReference type="AlphaFoldDB" id="A0A2I9DRC3"/>
<protein>
    <submittedName>
        <fullName evidence="1">Uncharacterized protein</fullName>
    </submittedName>
</protein>
<accession>A0A2I9DRC3</accession>
<organism evidence="1 2">
    <name type="scientific">Deinococcus aerius</name>
    <dbReference type="NCBI Taxonomy" id="200253"/>
    <lineage>
        <taxon>Bacteria</taxon>
        <taxon>Thermotogati</taxon>
        <taxon>Deinococcota</taxon>
        <taxon>Deinococci</taxon>
        <taxon>Deinococcales</taxon>
        <taxon>Deinococcaceae</taxon>
        <taxon>Deinococcus</taxon>
    </lineage>
</organism>
<name>A0A2I9DRC3_9DEIO</name>
<sequence length="147" mass="15556">MGDRPFAATGQHPEWQHEVMLKPWSAAALLLALPLSACGVLGVPRTVPLGVVKVSLPATVSATAPLQVDVRVGVGSCEDTNHRLTLISRTAQVLALKAEATETRPGAVCPAVYTETTLSYTDSGTLARTDPFEVIVNGKVWGKVRVQ</sequence>
<evidence type="ECO:0000313" key="2">
    <source>
        <dbReference type="Proteomes" id="UP000236569"/>
    </source>
</evidence>
<evidence type="ECO:0000313" key="1">
    <source>
        <dbReference type="EMBL" id="GBF04877.1"/>
    </source>
</evidence>
<dbReference type="Proteomes" id="UP000236569">
    <property type="component" value="Unassembled WGS sequence"/>
</dbReference>